<proteinExistence type="predicted"/>
<sequence length="97" mass="11227">HRFMYHLSYTVQKVVLQSDHTEIITMVSNEAQCTANLLLLKVVYEQLQFNLTSSQTYFPFLVLVQLPSYKETPCLQTVSHQEIIPDYSSIYGKYSSS</sequence>
<organism evidence="1">
    <name type="scientific">Arion vulgaris</name>
    <dbReference type="NCBI Taxonomy" id="1028688"/>
    <lineage>
        <taxon>Eukaryota</taxon>
        <taxon>Metazoa</taxon>
        <taxon>Spiralia</taxon>
        <taxon>Lophotrochozoa</taxon>
        <taxon>Mollusca</taxon>
        <taxon>Gastropoda</taxon>
        <taxon>Heterobranchia</taxon>
        <taxon>Euthyneura</taxon>
        <taxon>Panpulmonata</taxon>
        <taxon>Eupulmonata</taxon>
        <taxon>Stylommatophora</taxon>
        <taxon>Helicina</taxon>
        <taxon>Arionoidea</taxon>
        <taxon>Arionidae</taxon>
        <taxon>Arion</taxon>
    </lineage>
</organism>
<accession>A0A0B6ZDF9</accession>
<reference evidence="1" key="1">
    <citation type="submission" date="2014-12" db="EMBL/GenBank/DDBJ databases">
        <title>Insight into the proteome of Arion vulgaris.</title>
        <authorList>
            <person name="Aradska J."/>
            <person name="Bulat T."/>
            <person name="Smidak R."/>
            <person name="Sarate P."/>
            <person name="Gangsoo J."/>
            <person name="Sialana F."/>
            <person name="Bilban M."/>
            <person name="Lubec G."/>
        </authorList>
    </citation>
    <scope>NUCLEOTIDE SEQUENCE</scope>
    <source>
        <tissue evidence="1">Skin</tissue>
    </source>
</reference>
<protein>
    <submittedName>
        <fullName evidence="1">Uncharacterized protein</fullName>
    </submittedName>
</protein>
<evidence type="ECO:0000313" key="1">
    <source>
        <dbReference type="EMBL" id="CEK65770.1"/>
    </source>
</evidence>
<dbReference type="AlphaFoldDB" id="A0A0B6ZDF9"/>
<feature type="non-terminal residue" evidence="1">
    <location>
        <position position="1"/>
    </location>
</feature>
<dbReference type="EMBL" id="HACG01018905">
    <property type="protein sequence ID" value="CEK65770.1"/>
    <property type="molecule type" value="Transcribed_RNA"/>
</dbReference>
<name>A0A0B6ZDF9_9EUPU</name>
<gene>
    <name evidence="1" type="primary">ORF56204</name>
</gene>